<dbReference type="VEuPathDB" id="PiroplasmaDB:BOVATA_027560"/>
<feature type="transmembrane region" description="Helical" evidence="1">
    <location>
        <begin position="200"/>
        <end position="226"/>
    </location>
</feature>
<evidence type="ECO:0000313" key="2">
    <source>
        <dbReference type="EMBL" id="GBE61263.1"/>
    </source>
</evidence>
<dbReference type="EMBL" id="BDSA01000003">
    <property type="protein sequence ID" value="GBE61263.1"/>
    <property type="molecule type" value="Genomic_DNA"/>
</dbReference>
<proteinExistence type="predicted"/>
<comment type="caution">
    <text evidence="2">The sequence shown here is derived from an EMBL/GenBank/DDBJ whole genome shotgun (WGS) entry which is preliminary data.</text>
</comment>
<reference evidence="2 3" key="1">
    <citation type="journal article" date="2017" name="BMC Genomics">
        <title>Whole-genome assembly of Babesia ovata and comparative genomics between closely related pathogens.</title>
        <authorList>
            <person name="Yamagishi J."/>
            <person name="Asada M."/>
            <person name="Hakimi H."/>
            <person name="Tanaka T.Q."/>
            <person name="Sugimoto C."/>
            <person name="Kawazu S."/>
        </authorList>
    </citation>
    <scope>NUCLEOTIDE SEQUENCE [LARGE SCALE GENOMIC DNA]</scope>
    <source>
        <strain evidence="2 3">Miyake</strain>
    </source>
</reference>
<organism evidence="2 3">
    <name type="scientific">Babesia ovata</name>
    <dbReference type="NCBI Taxonomy" id="189622"/>
    <lineage>
        <taxon>Eukaryota</taxon>
        <taxon>Sar</taxon>
        <taxon>Alveolata</taxon>
        <taxon>Apicomplexa</taxon>
        <taxon>Aconoidasida</taxon>
        <taxon>Piroplasmida</taxon>
        <taxon>Babesiidae</taxon>
        <taxon>Babesia</taxon>
    </lineage>
</organism>
<sequence length="487" mass="54667">MSDNSASGRYEGVDSSVYSSVAPIAIERDSPASISTIKMSKSESNSGNFFQRMFASVCKWSWLPSTAFYFFALFAVAIALYADQWSGMRIEFKAGDANALSRTVLGVKTLRRADYIHKDDSSMLLRRTIPYSKIMEDSYCSDEKKSVDKLEATNVPTILRRIDQVGLVDRETEAAFIAKNGRVIYDVLCSAIPDFSYDGFVILTLLPISAILFLPLGILCVLRNLFNKASTRRGVHETIEILAVITWIISLVLSTVTLIYYWPDFVGLLRVVRNKRAQRSGSRPDEVDDEQSLPQGHRGLVMIPRWLVEHVSGLVERRCVHFSKPSPSCETRRDPARRFCRGGLRHHGEWISTCALIGRTLRAQGMRCDVFYSTDTGRRFVRALESRLCSLSAQQLFQVLLAGLKFEAPIEGIVCRELLPQLSGLDTVSVLRLPSLVASRDPAFWRVLWQELDSRQLGDKSCSGVLLRVETHLLDSLRSDAAAYTSK</sequence>
<keyword evidence="1" id="KW-1133">Transmembrane helix</keyword>
<dbReference type="RefSeq" id="XP_028867506.1">
    <property type="nucleotide sequence ID" value="XM_029011673.1"/>
</dbReference>
<evidence type="ECO:0000256" key="1">
    <source>
        <dbReference type="SAM" id="Phobius"/>
    </source>
</evidence>
<gene>
    <name evidence="2" type="ORF">BOVATA_027560</name>
</gene>
<feature type="transmembrane region" description="Helical" evidence="1">
    <location>
        <begin position="238"/>
        <end position="262"/>
    </location>
</feature>
<dbReference type="OrthoDB" id="366307at2759"/>
<protein>
    <submittedName>
        <fullName evidence="2">Uncharacterized protein</fullName>
    </submittedName>
</protein>
<accession>A0A2H6KE42</accession>
<name>A0A2H6KE42_9APIC</name>
<dbReference type="AlphaFoldDB" id="A0A2H6KE42"/>
<dbReference type="Proteomes" id="UP000236319">
    <property type="component" value="Unassembled WGS sequence"/>
</dbReference>
<evidence type="ECO:0000313" key="3">
    <source>
        <dbReference type="Proteomes" id="UP000236319"/>
    </source>
</evidence>
<keyword evidence="1" id="KW-0812">Transmembrane</keyword>
<keyword evidence="1" id="KW-0472">Membrane</keyword>
<keyword evidence="3" id="KW-1185">Reference proteome</keyword>
<feature type="transmembrane region" description="Helical" evidence="1">
    <location>
        <begin position="60"/>
        <end position="82"/>
    </location>
</feature>
<dbReference type="GeneID" id="39875033"/>